<evidence type="ECO:0000313" key="3">
    <source>
        <dbReference type="EMBL" id="PIO22744.1"/>
    </source>
</evidence>
<evidence type="ECO:0000259" key="2">
    <source>
        <dbReference type="PROSITE" id="PS51029"/>
    </source>
</evidence>
<dbReference type="PANTHER" id="PTHR21505">
    <property type="entry name" value="MADF DOMAIN-CONTAINING PROTEIN-RELATED"/>
    <property type="match status" value="1"/>
</dbReference>
<dbReference type="PROSITE" id="PS51029">
    <property type="entry name" value="MADF"/>
    <property type="match status" value="1"/>
</dbReference>
<sequence length="249" mass="28698">SDKRFLNCSVDCRTPKVLCRFLTTLFIILAFHTLGFMYGHASHHSLCSSRCPPSPSFLQRTYLRPYISSWMWKCFAPGFPRHCCLQHTPAVSPPCALPRPQKRRDGNTLERTGAEFHTCAVYIKHNTRGTYVRSVSGGRRIVSADRSNEDKMVDKFTAPDFLPNFTDKYRELPCLWQVQCRDYLKKQKRKAALDKLLELVKPVYPTADINYLKGKIGSLRSTYNRERKKVQDSLRSGAAADDVYVPRLW</sequence>
<dbReference type="EMBL" id="KV973631">
    <property type="protein sequence ID" value="PIO22744.1"/>
    <property type="molecule type" value="Genomic_DNA"/>
</dbReference>
<keyword evidence="4" id="KW-1185">Reference proteome</keyword>
<reference evidence="4" key="1">
    <citation type="journal article" date="2017" name="Nat. Commun.">
        <title>The North American bullfrog draft genome provides insight into hormonal regulation of long noncoding RNA.</title>
        <authorList>
            <person name="Hammond S.A."/>
            <person name="Warren R.L."/>
            <person name="Vandervalk B.P."/>
            <person name="Kucuk E."/>
            <person name="Khan H."/>
            <person name="Gibb E.A."/>
            <person name="Pandoh P."/>
            <person name="Kirk H."/>
            <person name="Zhao Y."/>
            <person name="Jones M."/>
            <person name="Mungall A.J."/>
            <person name="Coope R."/>
            <person name="Pleasance S."/>
            <person name="Moore R.A."/>
            <person name="Holt R.A."/>
            <person name="Round J.M."/>
            <person name="Ohora S."/>
            <person name="Walle B.V."/>
            <person name="Veldhoen N."/>
            <person name="Helbing C.C."/>
            <person name="Birol I."/>
        </authorList>
    </citation>
    <scope>NUCLEOTIDE SEQUENCE [LARGE SCALE GENOMIC DNA]</scope>
</reference>
<dbReference type="OrthoDB" id="9909040at2759"/>
<evidence type="ECO:0000313" key="4">
    <source>
        <dbReference type="Proteomes" id="UP000228934"/>
    </source>
</evidence>
<evidence type="ECO:0000256" key="1">
    <source>
        <dbReference type="SAM" id="Phobius"/>
    </source>
</evidence>
<dbReference type="Proteomes" id="UP000228934">
    <property type="component" value="Unassembled WGS sequence"/>
</dbReference>
<gene>
    <name evidence="3" type="ORF">AB205_0155020</name>
</gene>
<organism evidence="3 4">
    <name type="scientific">Aquarana catesbeiana</name>
    <name type="common">American bullfrog</name>
    <name type="synonym">Rana catesbeiana</name>
    <dbReference type="NCBI Taxonomy" id="8400"/>
    <lineage>
        <taxon>Eukaryota</taxon>
        <taxon>Metazoa</taxon>
        <taxon>Chordata</taxon>
        <taxon>Craniata</taxon>
        <taxon>Vertebrata</taxon>
        <taxon>Euteleostomi</taxon>
        <taxon>Amphibia</taxon>
        <taxon>Batrachia</taxon>
        <taxon>Anura</taxon>
        <taxon>Neobatrachia</taxon>
        <taxon>Ranoidea</taxon>
        <taxon>Ranidae</taxon>
        <taxon>Aquarana</taxon>
    </lineage>
</organism>
<keyword evidence="1" id="KW-0472">Membrane</keyword>
<keyword evidence="1" id="KW-0812">Transmembrane</keyword>
<keyword evidence="1" id="KW-1133">Transmembrane helix</keyword>
<name>A0A2G9R4F7_AQUCT</name>
<feature type="transmembrane region" description="Helical" evidence="1">
    <location>
        <begin position="21"/>
        <end position="41"/>
    </location>
</feature>
<dbReference type="Pfam" id="PF10545">
    <property type="entry name" value="MADF_DNA_bdg"/>
    <property type="match status" value="1"/>
</dbReference>
<dbReference type="PANTHER" id="PTHR21505:SF8">
    <property type="entry name" value="DPT-YFP REPRESSOR BY OVEREXPRESSION, ISOFORM D-RELATED"/>
    <property type="match status" value="1"/>
</dbReference>
<feature type="domain" description="MADF" evidence="2">
    <location>
        <begin position="164"/>
        <end position="249"/>
    </location>
</feature>
<feature type="non-terminal residue" evidence="3">
    <location>
        <position position="1"/>
    </location>
</feature>
<accession>A0A2G9R4F7</accession>
<feature type="non-terminal residue" evidence="3">
    <location>
        <position position="249"/>
    </location>
</feature>
<proteinExistence type="predicted"/>
<dbReference type="AlphaFoldDB" id="A0A2G9R4F7"/>
<dbReference type="InterPro" id="IPR006578">
    <property type="entry name" value="MADF-dom"/>
</dbReference>
<protein>
    <recommendedName>
        <fullName evidence="2">MADF domain-containing protein</fullName>
    </recommendedName>
</protein>